<name>A0A179UWI1_BLAGS</name>
<accession>A0A179UWI1</accession>
<keyword evidence="1" id="KW-0472">Membrane</keyword>
<feature type="non-terminal residue" evidence="2">
    <location>
        <position position="1"/>
    </location>
</feature>
<proteinExistence type="predicted"/>
<dbReference type="RefSeq" id="XP_031579867.1">
    <property type="nucleotide sequence ID" value="XM_031725222.1"/>
</dbReference>
<dbReference type="AlphaFoldDB" id="A0A179UWI1"/>
<dbReference type="Proteomes" id="UP000002038">
    <property type="component" value="Unassembled WGS sequence"/>
</dbReference>
<feature type="transmembrane region" description="Helical" evidence="1">
    <location>
        <begin position="71"/>
        <end position="104"/>
    </location>
</feature>
<feature type="transmembrane region" description="Helical" evidence="1">
    <location>
        <begin position="37"/>
        <end position="59"/>
    </location>
</feature>
<keyword evidence="1" id="KW-1133">Transmembrane helix</keyword>
<dbReference type="EMBL" id="GG657463">
    <property type="protein sequence ID" value="OAT11468.1"/>
    <property type="molecule type" value="Genomic_DNA"/>
</dbReference>
<organism evidence="2 3">
    <name type="scientific">Blastomyces gilchristii (strain SLH14081)</name>
    <name type="common">Blastomyces dermatitidis</name>
    <dbReference type="NCBI Taxonomy" id="559298"/>
    <lineage>
        <taxon>Eukaryota</taxon>
        <taxon>Fungi</taxon>
        <taxon>Dikarya</taxon>
        <taxon>Ascomycota</taxon>
        <taxon>Pezizomycotina</taxon>
        <taxon>Eurotiomycetes</taxon>
        <taxon>Eurotiomycetidae</taxon>
        <taxon>Onygenales</taxon>
        <taxon>Ajellomycetaceae</taxon>
        <taxon>Blastomyces</taxon>
    </lineage>
</organism>
<evidence type="ECO:0000313" key="2">
    <source>
        <dbReference type="EMBL" id="OAT11468.1"/>
    </source>
</evidence>
<reference evidence="3" key="1">
    <citation type="journal article" date="2015" name="PLoS Genet.">
        <title>The dynamic genome and transcriptome of the human fungal pathogen Blastomyces and close relative Emmonsia.</title>
        <authorList>
            <person name="Munoz J.F."/>
            <person name="Gauthier G.M."/>
            <person name="Desjardins C.A."/>
            <person name="Gallo J.E."/>
            <person name="Holder J."/>
            <person name="Sullivan T.D."/>
            <person name="Marty A.J."/>
            <person name="Carmen J.C."/>
            <person name="Chen Z."/>
            <person name="Ding L."/>
            <person name="Gujja S."/>
            <person name="Magrini V."/>
            <person name="Misas E."/>
            <person name="Mitreva M."/>
            <person name="Priest M."/>
            <person name="Saif S."/>
            <person name="Whiston E.A."/>
            <person name="Young S."/>
            <person name="Zeng Q."/>
            <person name="Goldman W.E."/>
            <person name="Mardis E.R."/>
            <person name="Taylor J.W."/>
            <person name="McEwen J.G."/>
            <person name="Clay O.K."/>
            <person name="Klein B.S."/>
            <person name="Cuomo C.A."/>
        </authorList>
    </citation>
    <scope>NUCLEOTIDE SEQUENCE [LARGE SCALE GENOMIC DNA]</scope>
    <source>
        <strain evidence="3">SLH14081</strain>
    </source>
</reference>
<keyword evidence="1" id="KW-0812">Transmembrane</keyword>
<dbReference type="GeneID" id="42529198"/>
<evidence type="ECO:0000256" key="1">
    <source>
        <dbReference type="SAM" id="Phobius"/>
    </source>
</evidence>
<dbReference type="KEGG" id="bgh:BDBG_17529"/>
<sequence>SSHVDRFTFINDSEHLNVKSLIENLKTTIIKKLSVSYIIRSSISLSISSITVSLSAALSQSSTLMPVFSSLTSAILILTIFTSATSALSASATASAFIISSLCFKKMLYRLNES</sequence>
<feature type="non-terminal residue" evidence="2">
    <location>
        <position position="114"/>
    </location>
</feature>
<gene>
    <name evidence="2" type="ORF">BDBG_17529</name>
</gene>
<evidence type="ECO:0000313" key="3">
    <source>
        <dbReference type="Proteomes" id="UP000002038"/>
    </source>
</evidence>
<dbReference type="VEuPathDB" id="FungiDB:BDBG_17529"/>
<keyword evidence="3" id="KW-1185">Reference proteome</keyword>
<protein>
    <submittedName>
        <fullName evidence="2">Uncharacterized protein</fullName>
    </submittedName>
</protein>